<dbReference type="InterPro" id="IPR002525">
    <property type="entry name" value="Transp_IS110-like_N"/>
</dbReference>
<dbReference type="PANTHER" id="PTHR33055">
    <property type="entry name" value="TRANSPOSASE FOR INSERTION SEQUENCE ELEMENT IS1111A"/>
    <property type="match status" value="1"/>
</dbReference>
<organism evidence="4 5">
    <name type="scientific">Sinorhizobium glycinis</name>
    <dbReference type="NCBI Taxonomy" id="1472378"/>
    <lineage>
        <taxon>Bacteria</taxon>
        <taxon>Pseudomonadati</taxon>
        <taxon>Pseudomonadota</taxon>
        <taxon>Alphaproteobacteria</taxon>
        <taxon>Hyphomicrobiales</taxon>
        <taxon>Rhizobiaceae</taxon>
        <taxon>Sinorhizobium/Ensifer group</taxon>
        <taxon>Sinorhizobium</taxon>
    </lineage>
</organism>
<evidence type="ECO:0000259" key="2">
    <source>
        <dbReference type="Pfam" id="PF01548"/>
    </source>
</evidence>
<dbReference type="InterPro" id="IPR003346">
    <property type="entry name" value="Transposase_20"/>
</dbReference>
<evidence type="ECO:0000313" key="4">
    <source>
        <dbReference type="EMBL" id="OAP46480.1"/>
    </source>
</evidence>
<dbReference type="GO" id="GO:0003677">
    <property type="term" value="F:DNA binding"/>
    <property type="evidence" value="ECO:0007669"/>
    <property type="project" value="InterPro"/>
</dbReference>
<comment type="caution">
    <text evidence="4">The sequence shown here is derived from an EMBL/GenBank/DDBJ whole genome shotgun (WGS) entry which is preliminary data.</text>
</comment>
<keyword evidence="1" id="KW-0175">Coiled coil</keyword>
<name>A0A178YGA2_9HYPH</name>
<reference evidence="4 5" key="1">
    <citation type="journal article" date="2016" name="Int. J. Syst. Evol. Microbiol.">
        <title>Ensifer glycinis sp. nov., an novel rhizobial species associated with Glycine spp.</title>
        <authorList>
            <person name="Yan H."/>
            <person name="Yan J."/>
            <person name="Sui X.H."/>
            <person name="Wang E.T."/>
            <person name="Chen W.X."/>
            <person name="Zhang X.X."/>
            <person name="Chen W.F."/>
        </authorList>
    </citation>
    <scope>NUCLEOTIDE SEQUENCE [LARGE SCALE GENOMIC DNA]</scope>
    <source>
        <strain evidence="4 5">CCBAU 23380</strain>
    </source>
</reference>
<feature type="domain" description="Transposase IS110-like N-terminal" evidence="2">
    <location>
        <begin position="6"/>
        <end position="143"/>
    </location>
</feature>
<feature type="domain" description="Transposase IS116/IS110/IS902 C-terminal" evidence="3">
    <location>
        <begin position="212"/>
        <end position="286"/>
    </location>
</feature>
<keyword evidence="5" id="KW-1185">Reference proteome</keyword>
<dbReference type="GO" id="GO:0006313">
    <property type="term" value="P:DNA transposition"/>
    <property type="evidence" value="ECO:0007669"/>
    <property type="project" value="InterPro"/>
</dbReference>
<dbReference type="PANTHER" id="PTHR33055:SF3">
    <property type="entry name" value="PUTATIVE TRANSPOSASE FOR IS117-RELATED"/>
    <property type="match status" value="1"/>
</dbReference>
<dbReference type="GO" id="GO:0004803">
    <property type="term" value="F:transposase activity"/>
    <property type="evidence" value="ECO:0007669"/>
    <property type="project" value="InterPro"/>
</dbReference>
<accession>A0A178YGA2</accession>
<dbReference type="Pfam" id="PF01548">
    <property type="entry name" value="DEDD_Tnp_IS110"/>
    <property type="match status" value="1"/>
</dbReference>
<feature type="coiled-coil region" evidence="1">
    <location>
        <begin position="180"/>
        <end position="207"/>
    </location>
</feature>
<dbReference type="Pfam" id="PF02371">
    <property type="entry name" value="Transposase_20"/>
    <property type="match status" value="1"/>
</dbReference>
<sequence length="345" mass="37924">MPVVAVGLDLAKTVFQAHGVDDAGQTVLRRRLGRSELLAFFAKLPPCLIAMEACSSAHHWARELVTIGHDVRLIPPQYVKPCVKRNKTDAADAEAICEAATRPNMRFVPIKTRDQQAVLALHRSRSLLVRQRTASINAVRGLVGEFGLIAAKGRYRMSELRQRTNAMTPDHLPAIACQAINTLFDHIDMLEEQIAAVERQIVEWHKNNEDSRRLATAPGVGPITASAIVAAVGDGCQFQSARHFAAWLGLTPRMHASGRKERIGRISKGGDRYLRALLIHGARAIVGTLFRKNVPPRPWLLALAARRPTNVTAVAVAHKTARALWAMLTRDEKYRKPIAATPSAA</sequence>
<dbReference type="AlphaFoldDB" id="A0A178YGA2"/>
<dbReference type="GeneID" id="48977577"/>
<dbReference type="InterPro" id="IPR047650">
    <property type="entry name" value="Transpos_IS110"/>
</dbReference>
<proteinExistence type="predicted"/>
<evidence type="ECO:0000256" key="1">
    <source>
        <dbReference type="SAM" id="Coils"/>
    </source>
</evidence>
<dbReference type="RefSeq" id="WP_014858080.1">
    <property type="nucleotide sequence ID" value="NZ_LPUX01000034.1"/>
</dbReference>
<protein>
    <submittedName>
        <fullName evidence="4">Transposase</fullName>
    </submittedName>
</protein>
<gene>
    <name evidence="4" type="ORF">AU381_09255</name>
</gene>
<dbReference type="NCBIfam" id="NF033542">
    <property type="entry name" value="transpos_IS110"/>
    <property type="match status" value="1"/>
</dbReference>
<evidence type="ECO:0000313" key="5">
    <source>
        <dbReference type="Proteomes" id="UP000094025"/>
    </source>
</evidence>
<dbReference type="EMBL" id="LPUX01000034">
    <property type="protein sequence ID" value="OAP46480.1"/>
    <property type="molecule type" value="Genomic_DNA"/>
</dbReference>
<dbReference type="Proteomes" id="UP000094025">
    <property type="component" value="Unassembled WGS sequence"/>
</dbReference>
<evidence type="ECO:0000259" key="3">
    <source>
        <dbReference type="Pfam" id="PF02371"/>
    </source>
</evidence>
<dbReference type="OrthoDB" id="5289737at2"/>